<dbReference type="Proteomes" id="UP000244335">
    <property type="component" value="Unassembled WGS sequence"/>
</dbReference>
<evidence type="ECO:0000313" key="1">
    <source>
        <dbReference type="EMBL" id="PVE52479.1"/>
    </source>
</evidence>
<reference evidence="1 2" key="1">
    <citation type="submission" date="2018-04" db="EMBL/GenBank/DDBJ databases">
        <authorList>
            <person name="Hagen T."/>
        </authorList>
    </citation>
    <scope>NUCLEOTIDE SEQUENCE [LARGE SCALE GENOMIC DNA]</scope>
    <source>
        <strain evidence="1 2">TPD7009</strain>
    </source>
</reference>
<gene>
    <name evidence="1" type="ORF">DC430_15565</name>
</gene>
<protein>
    <submittedName>
        <fullName evidence="1">Uncharacterized protein</fullName>
    </submittedName>
</protein>
<sequence length="102" mass="11374">MKAPLQTYFEALYIGDVAVSSMFGETVIDDVAMTPDGISLLVLGDHGEGSIKRWSLMRITFEEGYFVHESHGTFFEREGAEKQFTLAQGLPWEGGESIDDYC</sequence>
<accession>A0AA92C1Q6</accession>
<dbReference type="EMBL" id="QDFR01000005">
    <property type="protein sequence ID" value="PVE52479.1"/>
    <property type="molecule type" value="Genomic_DNA"/>
</dbReference>
<evidence type="ECO:0000313" key="2">
    <source>
        <dbReference type="Proteomes" id="UP000244335"/>
    </source>
</evidence>
<name>A0AA92C1Q6_RHIRH</name>
<proteinExistence type="predicted"/>
<dbReference type="AlphaFoldDB" id="A0AA92C1Q6"/>
<organism evidence="1 2">
    <name type="scientific">Rhizobium rhizogenes</name>
    <name type="common">Agrobacterium rhizogenes</name>
    <dbReference type="NCBI Taxonomy" id="359"/>
    <lineage>
        <taxon>Bacteria</taxon>
        <taxon>Pseudomonadati</taxon>
        <taxon>Pseudomonadota</taxon>
        <taxon>Alphaproteobacteria</taxon>
        <taxon>Hyphomicrobiales</taxon>
        <taxon>Rhizobiaceae</taxon>
        <taxon>Rhizobium/Agrobacterium group</taxon>
        <taxon>Rhizobium</taxon>
    </lineage>
</organism>
<comment type="caution">
    <text evidence="1">The sequence shown here is derived from an EMBL/GenBank/DDBJ whole genome shotgun (WGS) entry which is preliminary data.</text>
</comment>